<feature type="region of interest" description="Disordered" evidence="1">
    <location>
        <begin position="1"/>
        <end position="31"/>
    </location>
</feature>
<name>A0A817ZLN6_9BILA</name>
<evidence type="ECO:0008006" key="5">
    <source>
        <dbReference type="Google" id="ProtNLM"/>
    </source>
</evidence>
<reference evidence="3" key="1">
    <citation type="submission" date="2021-02" db="EMBL/GenBank/DDBJ databases">
        <authorList>
            <person name="Nowell W R."/>
        </authorList>
    </citation>
    <scope>NUCLEOTIDE SEQUENCE</scope>
</reference>
<evidence type="ECO:0000313" key="3">
    <source>
        <dbReference type="EMBL" id="CAF3395894.1"/>
    </source>
</evidence>
<keyword evidence="2" id="KW-0812">Transmembrane</keyword>
<evidence type="ECO:0000256" key="2">
    <source>
        <dbReference type="SAM" id="Phobius"/>
    </source>
</evidence>
<dbReference type="Proteomes" id="UP000663865">
    <property type="component" value="Unassembled WGS sequence"/>
</dbReference>
<keyword evidence="2" id="KW-0472">Membrane</keyword>
<sequence>MDKTNETIETRYDVPNKSQSSSSSRRPTKQQQHNNFIANLRRFFKTQKYTKTLLTVFLASLTLIIMSLVALAIILPLVLQKQSLTTASCVLPYVRSSSTGNCVNILIDFNNCGADGNICLSNYTSCSGGLCSTVPVIQLTSYTSIWTGAINGPSDDDTFNMTLPFDIQVYTTTSSFIQLTTNGVICLSTCSDAWLETALPSSYFGAAVLPYWDDLFIDSKTWQGIYYASQGTTPTRTLVLEYYTSRYGSPSEYYHFQVKFFEATPGVVQFIYYDAFDTGASCTVGVQGTSEMIFLQILISGMFFSSQASRFWCQCSPTCLLLIPLILMLLGGAIAATVVLLTKTPTGVTLAATTTTTSATTIVCVSSYVPTPSQACVNVIIEFHNCGTVGHVCPNTNLSCSASVCSTDPSIQLPNPHTGISGSSGASIDDIIYPDSLPFSITLCGTTTNQVTVTSTDVLCLRGCSTAFTETALPKSLFNGTTVFLLCDDLYIYADTSQGIYYQADGQASNRTLTFEYYMSHYSQPTQLYQFRVKFFETAPGIVQFKFFYDVDGDSSCTVGVQNSYSGPFMQYSYNQTNSVHPNMTLTFNTNLGAYTHIAAC</sequence>
<proteinExistence type="predicted"/>
<feature type="compositionally biased region" description="Basic and acidic residues" evidence="1">
    <location>
        <begin position="1"/>
        <end position="14"/>
    </location>
</feature>
<keyword evidence="2" id="KW-1133">Transmembrane helix</keyword>
<organism evidence="3 4">
    <name type="scientific">Rotaria socialis</name>
    <dbReference type="NCBI Taxonomy" id="392032"/>
    <lineage>
        <taxon>Eukaryota</taxon>
        <taxon>Metazoa</taxon>
        <taxon>Spiralia</taxon>
        <taxon>Gnathifera</taxon>
        <taxon>Rotifera</taxon>
        <taxon>Eurotatoria</taxon>
        <taxon>Bdelloidea</taxon>
        <taxon>Philodinida</taxon>
        <taxon>Philodinidae</taxon>
        <taxon>Rotaria</taxon>
    </lineage>
</organism>
<comment type="caution">
    <text evidence="3">The sequence shown here is derived from an EMBL/GenBank/DDBJ whole genome shotgun (WGS) entry which is preliminary data.</text>
</comment>
<evidence type="ECO:0000313" key="4">
    <source>
        <dbReference type="Proteomes" id="UP000663865"/>
    </source>
</evidence>
<protein>
    <recommendedName>
        <fullName evidence="5">Transmembrane protein</fullName>
    </recommendedName>
</protein>
<gene>
    <name evidence="3" type="ORF">KIK155_LOCUS7645</name>
</gene>
<dbReference type="EMBL" id="CAJNYV010000954">
    <property type="protein sequence ID" value="CAF3395894.1"/>
    <property type="molecule type" value="Genomic_DNA"/>
</dbReference>
<feature type="transmembrane region" description="Helical" evidence="2">
    <location>
        <begin position="52"/>
        <end position="79"/>
    </location>
</feature>
<accession>A0A817ZLN6</accession>
<feature type="transmembrane region" description="Helical" evidence="2">
    <location>
        <begin position="320"/>
        <end position="341"/>
    </location>
</feature>
<dbReference type="AlphaFoldDB" id="A0A817ZLN6"/>
<evidence type="ECO:0000256" key="1">
    <source>
        <dbReference type="SAM" id="MobiDB-lite"/>
    </source>
</evidence>